<feature type="region of interest" description="Disordered" evidence="4">
    <location>
        <begin position="44"/>
        <end position="91"/>
    </location>
</feature>
<evidence type="ECO:0000256" key="3">
    <source>
        <dbReference type="ARBA" id="ARBA00023180"/>
    </source>
</evidence>
<evidence type="ECO:0000256" key="2">
    <source>
        <dbReference type="ARBA" id="ARBA00022679"/>
    </source>
</evidence>
<keyword evidence="8" id="KW-1185">Reference proteome</keyword>
<evidence type="ECO:0000256" key="4">
    <source>
        <dbReference type="SAM" id="MobiDB-lite"/>
    </source>
</evidence>
<feature type="transmembrane region" description="Helical" evidence="5">
    <location>
        <begin position="21"/>
        <end position="37"/>
    </location>
</feature>
<reference evidence="7" key="2">
    <citation type="submission" date="2020-11" db="EMBL/GenBank/DDBJ databases">
        <authorList>
            <person name="Cecchin M."/>
            <person name="Marcolungo L."/>
            <person name="Rossato M."/>
            <person name="Girolomoni L."/>
            <person name="Cosentino E."/>
            <person name="Cuine S."/>
            <person name="Li-Beisson Y."/>
            <person name="Delledonne M."/>
            <person name="Ballottari M."/>
        </authorList>
    </citation>
    <scope>NUCLEOTIDE SEQUENCE</scope>
    <source>
        <strain evidence="7">211/11P</strain>
        <tissue evidence="7">Whole cell</tissue>
    </source>
</reference>
<dbReference type="InterPro" id="IPR007657">
    <property type="entry name" value="Glycosyltransferase_61"/>
</dbReference>
<name>A0A9D4TKK9_CHLVU</name>
<keyword evidence="5" id="KW-0812">Transmembrane</keyword>
<dbReference type="GO" id="GO:0016763">
    <property type="term" value="F:pentosyltransferase activity"/>
    <property type="evidence" value="ECO:0007669"/>
    <property type="project" value="UniProtKB-ARBA"/>
</dbReference>
<proteinExistence type="predicted"/>
<keyword evidence="5" id="KW-1133">Transmembrane helix</keyword>
<keyword evidence="5" id="KW-0472">Membrane</keyword>
<comment type="caution">
    <text evidence="7">The sequence shown here is derived from an EMBL/GenBank/DDBJ whole genome shotgun (WGS) entry which is preliminary data.</text>
</comment>
<dbReference type="AlphaFoldDB" id="A0A9D4TKK9"/>
<dbReference type="PANTHER" id="PTHR20961">
    <property type="entry name" value="GLYCOSYLTRANSFERASE"/>
    <property type="match status" value="1"/>
</dbReference>
<protein>
    <recommendedName>
        <fullName evidence="6">Glycosyltransferase 61 catalytic domain-containing protein</fullName>
    </recommendedName>
</protein>
<sequence>MPSAVSPPRLSGSKRRRPARVLFPSLVTVIALWYLLHTRERAAGLTPSDGADSTGQKRNTHSFDEGGAHEQSSLRQARTTHPRSPSAPPLSSSWALEAEQAAWRVPPKYSTHTCNGQKFYDNWHMTTCKFDNICLNASTGEFEYYVDPSAIPGGLSQGVFIDFDAVGNALIEFPDKMLNPGHSLIDSNVSWRPVVRRTRFPKLGPRVKWAPSSQALIAAMPPPLLWNFGHVMFDVLVPVFNMQQQFGLYDPSAQILIPFAVNGTESSLRYWLPTLINTKDRNKSVLHLTYHSPAAWTREYAAQVLGDKGDGLVCFHATLAGTGMLNRQQADVDALPYRQAVVRHLGIREEAPRRPVITILNKKGRRMVENFREVAKIIRTRYPHSQVNVVDFGKQPDLTMRQQVQLMADTSILISPCGGLATVLTFLRPQSTAIVLNYWNTIQQRSMQMEDNYYQHMEYLDFQYMPVNPADYEDTFDRPWCEIHENGTRLEDAHSVILGSLVHCNIHFKGEGLDRLLNYVDNAMLRWAARWGRYDVLKGGTRQSYSPLTAEVVVDGTGAAGGSDALPAAAS</sequence>
<keyword evidence="3" id="KW-0325">Glycoprotein</keyword>
<accession>A0A9D4TKK9</accession>
<evidence type="ECO:0000256" key="5">
    <source>
        <dbReference type="SAM" id="Phobius"/>
    </source>
</evidence>
<feature type="compositionally biased region" description="Polar residues" evidence="4">
    <location>
        <begin position="70"/>
        <end position="79"/>
    </location>
</feature>
<reference evidence="7" key="1">
    <citation type="journal article" date="2019" name="Plant J.">
        <title>Chlorella vulgaris genome assembly and annotation reveals the molecular basis for metabolic acclimation to high light conditions.</title>
        <authorList>
            <person name="Cecchin M."/>
            <person name="Marcolungo L."/>
            <person name="Rossato M."/>
            <person name="Girolomoni L."/>
            <person name="Cosentino E."/>
            <person name="Cuine S."/>
            <person name="Li-Beisson Y."/>
            <person name="Delledonne M."/>
            <person name="Ballottari M."/>
        </authorList>
    </citation>
    <scope>NUCLEOTIDE SEQUENCE</scope>
    <source>
        <strain evidence="7">211/11P</strain>
    </source>
</reference>
<feature type="domain" description="Glycosyltransferase 61 catalytic" evidence="6">
    <location>
        <begin position="228"/>
        <end position="433"/>
    </location>
</feature>
<keyword evidence="1" id="KW-0328">Glycosyltransferase</keyword>
<dbReference type="EMBL" id="SIDB01000009">
    <property type="protein sequence ID" value="KAI3428297.1"/>
    <property type="molecule type" value="Genomic_DNA"/>
</dbReference>
<dbReference type="InterPro" id="IPR049625">
    <property type="entry name" value="Glyco_transf_61_cat"/>
</dbReference>
<evidence type="ECO:0000313" key="7">
    <source>
        <dbReference type="EMBL" id="KAI3428297.1"/>
    </source>
</evidence>
<dbReference type="OrthoDB" id="529273at2759"/>
<evidence type="ECO:0000256" key="1">
    <source>
        <dbReference type="ARBA" id="ARBA00022676"/>
    </source>
</evidence>
<organism evidence="7 8">
    <name type="scientific">Chlorella vulgaris</name>
    <name type="common">Green alga</name>
    <dbReference type="NCBI Taxonomy" id="3077"/>
    <lineage>
        <taxon>Eukaryota</taxon>
        <taxon>Viridiplantae</taxon>
        <taxon>Chlorophyta</taxon>
        <taxon>core chlorophytes</taxon>
        <taxon>Trebouxiophyceae</taxon>
        <taxon>Chlorellales</taxon>
        <taxon>Chlorellaceae</taxon>
        <taxon>Chlorella clade</taxon>
        <taxon>Chlorella</taxon>
    </lineage>
</organism>
<evidence type="ECO:0000259" key="6">
    <source>
        <dbReference type="Pfam" id="PF04577"/>
    </source>
</evidence>
<dbReference type="GO" id="GO:0005794">
    <property type="term" value="C:Golgi apparatus"/>
    <property type="evidence" value="ECO:0007669"/>
    <property type="project" value="UniProtKB-ARBA"/>
</dbReference>
<evidence type="ECO:0000313" key="8">
    <source>
        <dbReference type="Proteomes" id="UP001055712"/>
    </source>
</evidence>
<dbReference type="Pfam" id="PF04577">
    <property type="entry name" value="Glyco_transf_61"/>
    <property type="match status" value="1"/>
</dbReference>
<keyword evidence="2" id="KW-0808">Transferase</keyword>
<dbReference type="Proteomes" id="UP001055712">
    <property type="component" value="Unassembled WGS sequence"/>
</dbReference>
<gene>
    <name evidence="7" type="ORF">D9Q98_006676</name>
</gene>